<dbReference type="InterPro" id="IPR018090">
    <property type="entry name" value="Pyrmidine_PPas_bac/euk"/>
</dbReference>
<dbReference type="GO" id="GO:0046104">
    <property type="term" value="P:thymidine metabolic process"/>
    <property type="evidence" value="ECO:0007669"/>
    <property type="project" value="UniProtKB-UniRule"/>
</dbReference>
<dbReference type="GO" id="GO:0009032">
    <property type="term" value="F:thymidine phosphorylase activity"/>
    <property type="evidence" value="ECO:0007669"/>
    <property type="project" value="UniProtKB-UniRule"/>
</dbReference>
<evidence type="ECO:0000256" key="4">
    <source>
        <dbReference type="ARBA" id="ARBA00022676"/>
    </source>
</evidence>
<dbReference type="NCBIfam" id="TIGR02644">
    <property type="entry name" value="Y_phosphoryl"/>
    <property type="match status" value="1"/>
</dbReference>
<evidence type="ECO:0000256" key="7">
    <source>
        <dbReference type="HAMAP-Rule" id="MF_01628"/>
    </source>
</evidence>
<gene>
    <name evidence="7" type="primary">deoA</name>
    <name evidence="9" type="ORF">ABAZ39_08905</name>
    <name evidence="10" type="ORF">FH063_006388</name>
</gene>
<dbReference type="PIRSF" id="PIRSF000478">
    <property type="entry name" value="TP_PyNP"/>
    <property type="match status" value="1"/>
</dbReference>
<dbReference type="InterPro" id="IPR036320">
    <property type="entry name" value="Glycosyl_Trfase_fam3_N_dom_sf"/>
</dbReference>
<dbReference type="KEGG" id="abq:ABAZ39_08905"/>
<dbReference type="RefSeq" id="WP_038528565.1">
    <property type="nucleotide sequence ID" value="NZ_CP007793.1"/>
</dbReference>
<dbReference type="Proteomes" id="UP000325333">
    <property type="component" value="Unassembled WGS sequence"/>
</dbReference>
<evidence type="ECO:0000256" key="2">
    <source>
        <dbReference type="ARBA" id="ARBA00011738"/>
    </source>
</evidence>
<dbReference type="Gene3D" id="1.20.970.10">
    <property type="entry name" value="Transferase, Pyrimidine Nucleoside Phosphorylase, Chain C"/>
    <property type="match status" value="1"/>
</dbReference>
<dbReference type="InterPro" id="IPR013465">
    <property type="entry name" value="Thymidine_Pase"/>
</dbReference>
<sequence length="440" mass="45382">MLPQELIRKKRDGARLDAAEIGAFVRGITDGSVSEGQAAAFAMAVFFRGMTLEERVALTLAMRDSGTVMRWDHLDLPGPVVDKHSTGGVGDKVSLILAPALAACGGFVPMVSGRGLGHTGGTLDKFESIPGYRAKPDRATLERVVKEVGCAVIGATDDIAPADRRLYAIRDVTATVETIDLLTSSILSKKLAAGLDALVMDVKFGSGAFLPDIAKARELADSLVTVAEGAGLPTVALLTDMNEVLGLTAGNALEMRECIDILRGGAADSRLYEVTAAQAAELLVLAGLVPDADAGRARFDAAMASGQAAERFARMVHALGGPADLLDAPDRYLDTAPVVQPVFAERAGVVAAIDVRAVGIAVVALGGGRTKTTDPIDFAVGLADVVGLGASVGPAERPLAVVHARSAAQAEDAAALLRRAFTVADSAPPAGPLIADRIRL</sequence>
<dbReference type="GO" id="GO:0005829">
    <property type="term" value="C:cytosol"/>
    <property type="evidence" value="ECO:0007669"/>
    <property type="project" value="TreeGrafter"/>
</dbReference>
<dbReference type="InterPro" id="IPR000312">
    <property type="entry name" value="Glycosyl_Trfase_fam3"/>
</dbReference>
<dbReference type="Gene3D" id="3.90.1170.30">
    <property type="entry name" value="Pyrimidine nucleoside phosphorylase-like, C-terminal domain"/>
    <property type="match status" value="1"/>
</dbReference>
<dbReference type="PANTHER" id="PTHR10515">
    <property type="entry name" value="THYMIDINE PHOSPHORYLASE"/>
    <property type="match status" value="1"/>
</dbReference>
<keyword evidence="5 7" id="KW-0808">Transferase</keyword>
<evidence type="ECO:0000313" key="11">
    <source>
        <dbReference type="Proteomes" id="UP000027186"/>
    </source>
</evidence>
<dbReference type="NCBIfam" id="TIGR02643">
    <property type="entry name" value="T_phosphoryl"/>
    <property type="match status" value="1"/>
</dbReference>
<dbReference type="InterPro" id="IPR017459">
    <property type="entry name" value="Glycosyl_Trfase_fam3_N_dom"/>
</dbReference>
<dbReference type="GO" id="GO:0004645">
    <property type="term" value="F:1,4-alpha-oligoglucan phosphorylase activity"/>
    <property type="evidence" value="ECO:0007669"/>
    <property type="project" value="InterPro"/>
</dbReference>
<dbReference type="FunFam" id="3.40.1030.10:FF:000003">
    <property type="entry name" value="Pyrimidine-nucleoside phosphorylase"/>
    <property type="match status" value="1"/>
</dbReference>
<dbReference type="Proteomes" id="UP000027186">
    <property type="component" value="Chromosome"/>
</dbReference>
<dbReference type="SUPFAM" id="SSF54680">
    <property type="entry name" value="Pyrimidine nucleoside phosphorylase C-terminal domain"/>
    <property type="match status" value="1"/>
</dbReference>
<dbReference type="PANTHER" id="PTHR10515:SF0">
    <property type="entry name" value="THYMIDINE PHOSPHORYLASE"/>
    <property type="match status" value="1"/>
</dbReference>
<organism evidence="9 11">
    <name type="scientific">Azospirillum argentinense</name>
    <dbReference type="NCBI Taxonomy" id="2970906"/>
    <lineage>
        <taxon>Bacteria</taxon>
        <taxon>Pseudomonadati</taxon>
        <taxon>Pseudomonadota</taxon>
        <taxon>Alphaproteobacteria</taxon>
        <taxon>Rhodospirillales</taxon>
        <taxon>Azospirillaceae</taxon>
        <taxon>Azospirillum</taxon>
    </lineage>
</organism>
<dbReference type="InterPro" id="IPR000053">
    <property type="entry name" value="Thymidine/pyrmidine_PPase"/>
</dbReference>
<protein>
    <recommendedName>
        <fullName evidence="3 7">Thymidine phosphorylase</fullName>
        <ecNumber evidence="3 7">2.4.2.4</ecNumber>
    </recommendedName>
    <alternativeName>
        <fullName evidence="7">TdRPase</fullName>
    </alternativeName>
</protein>
<feature type="domain" description="Pyrimidine nucleoside phosphorylase C-terminal" evidence="8">
    <location>
        <begin position="349"/>
        <end position="424"/>
    </location>
</feature>
<accession>A0A060DD75</accession>
<comment type="pathway">
    <text evidence="7">Pyrimidine metabolism; dTMP biosynthesis via salvage pathway; dTMP from thymine: step 1/2.</text>
</comment>
<dbReference type="Gene3D" id="3.40.1030.10">
    <property type="entry name" value="Nucleoside phosphorylase/phosphoribosyltransferase catalytic domain"/>
    <property type="match status" value="1"/>
</dbReference>
<evidence type="ECO:0000256" key="6">
    <source>
        <dbReference type="ARBA" id="ARBA00048550"/>
    </source>
</evidence>
<accession>A0A5B0KS78</accession>
<dbReference type="InterPro" id="IPR013102">
    <property type="entry name" value="PYNP_C"/>
</dbReference>
<dbReference type="SMART" id="SM00941">
    <property type="entry name" value="PYNP_C"/>
    <property type="match status" value="1"/>
</dbReference>
<dbReference type="Pfam" id="PF00591">
    <property type="entry name" value="Glycos_transf_3"/>
    <property type="match status" value="1"/>
</dbReference>
<dbReference type="HAMAP" id="MF_01628">
    <property type="entry name" value="Thymid_phosp"/>
    <property type="match status" value="1"/>
</dbReference>
<reference evidence="10 12" key="2">
    <citation type="submission" date="2019-07" db="EMBL/GenBank/DDBJ databases">
        <title>Genome sequencing of the stress-tolerant strain Azospirillum brasilense Az19.</title>
        <authorList>
            <person name="Maroniche G.A."/>
            <person name="Garcia J.E."/>
            <person name="Pagnussat L."/>
            <person name="Amenta M."/>
            <person name="Creus C.M."/>
        </authorList>
    </citation>
    <scope>NUCLEOTIDE SEQUENCE [LARGE SCALE GENOMIC DNA]</scope>
    <source>
        <strain evidence="10 12">Az19</strain>
    </source>
</reference>
<comment type="function">
    <text evidence="7">The enzymes which catalyze the reversible phosphorolysis of pyrimidine nucleosides are involved in the degradation of these compounds and in their utilization as carbon and energy sources, or in the rescue of pyrimidine bases for nucleotide synthesis.</text>
</comment>
<dbReference type="NCBIfam" id="NF004490">
    <property type="entry name" value="PRK05820.1"/>
    <property type="match status" value="1"/>
</dbReference>
<keyword evidence="4 7" id="KW-0328">Glycosyltransferase</keyword>
<dbReference type="EMBL" id="CP007793">
    <property type="protein sequence ID" value="AIB12116.1"/>
    <property type="molecule type" value="Genomic_DNA"/>
</dbReference>
<dbReference type="Pfam" id="PF07831">
    <property type="entry name" value="PYNP_C"/>
    <property type="match status" value="1"/>
</dbReference>
<dbReference type="PROSITE" id="PS00647">
    <property type="entry name" value="THYMID_PHOSPHORYLASE"/>
    <property type="match status" value="1"/>
</dbReference>
<dbReference type="InterPro" id="IPR035902">
    <property type="entry name" value="Nuc_phospho_transferase"/>
</dbReference>
<dbReference type="AlphaFoldDB" id="A0A060DD75"/>
<evidence type="ECO:0000313" key="10">
    <source>
        <dbReference type="EMBL" id="KAA1054553.1"/>
    </source>
</evidence>
<dbReference type="EMBL" id="VEWN01000009">
    <property type="protein sequence ID" value="KAA1054553.1"/>
    <property type="molecule type" value="Genomic_DNA"/>
</dbReference>
<evidence type="ECO:0000256" key="3">
    <source>
        <dbReference type="ARBA" id="ARBA00011892"/>
    </source>
</evidence>
<comment type="similarity">
    <text evidence="1 7">Belongs to the thymidine/pyrimidine-nucleoside phosphorylase family.</text>
</comment>
<dbReference type="OrthoDB" id="9763887at2"/>
<evidence type="ECO:0000313" key="12">
    <source>
        <dbReference type="Proteomes" id="UP000325333"/>
    </source>
</evidence>
<reference evidence="9 11" key="1">
    <citation type="journal article" date="2014" name="Genome Announc.">
        <title>Complete Genome Sequence of the Model Rhizosphere Strain Azospirillum brasilense Az39, Successfully Applied in Agriculture.</title>
        <authorList>
            <person name="Rivera D."/>
            <person name="Revale S."/>
            <person name="Molina R."/>
            <person name="Gualpa J."/>
            <person name="Puente M."/>
            <person name="Maroniche G."/>
            <person name="Paris G."/>
            <person name="Baker D."/>
            <person name="Clavijo B."/>
            <person name="McLay K."/>
            <person name="Spaepen S."/>
            <person name="Perticari A."/>
            <person name="Vazquez M."/>
            <person name="Wisniewski-Dye F."/>
            <person name="Watkins C."/>
            <person name="Martinez-Abarca F."/>
            <person name="Vanderleyden J."/>
            <person name="Cassan F."/>
        </authorList>
    </citation>
    <scope>NUCLEOTIDE SEQUENCE [LARGE SCALE GENOMIC DNA]</scope>
    <source>
        <strain evidence="9 11">Az39</strain>
    </source>
</reference>
<name>A0A060DD75_9PROT</name>
<dbReference type="InterPro" id="IPR017872">
    <property type="entry name" value="Pyrmidine_PPase_CS"/>
</dbReference>
<evidence type="ECO:0000313" key="9">
    <source>
        <dbReference type="EMBL" id="AIB12116.1"/>
    </source>
</evidence>
<comment type="subunit">
    <text evidence="2 7">Homodimer.</text>
</comment>
<comment type="catalytic activity">
    <reaction evidence="6 7">
        <text>thymidine + phosphate = 2-deoxy-alpha-D-ribose 1-phosphate + thymine</text>
        <dbReference type="Rhea" id="RHEA:16037"/>
        <dbReference type="ChEBI" id="CHEBI:17748"/>
        <dbReference type="ChEBI" id="CHEBI:17821"/>
        <dbReference type="ChEBI" id="CHEBI:43474"/>
        <dbReference type="ChEBI" id="CHEBI:57259"/>
        <dbReference type="EC" id="2.4.2.4"/>
    </reaction>
</comment>
<proteinExistence type="inferred from homology"/>
<evidence type="ECO:0000256" key="5">
    <source>
        <dbReference type="ARBA" id="ARBA00022679"/>
    </source>
</evidence>
<dbReference type="InterPro" id="IPR036566">
    <property type="entry name" value="PYNP-like_C_sf"/>
</dbReference>
<evidence type="ECO:0000256" key="1">
    <source>
        <dbReference type="ARBA" id="ARBA00006915"/>
    </source>
</evidence>
<dbReference type="EC" id="2.4.2.4" evidence="3 7"/>
<evidence type="ECO:0000259" key="8">
    <source>
        <dbReference type="SMART" id="SM00941"/>
    </source>
</evidence>
<dbReference type="Pfam" id="PF02885">
    <property type="entry name" value="Glycos_trans_3N"/>
    <property type="match status" value="1"/>
</dbReference>
<dbReference type="GO" id="GO:0006206">
    <property type="term" value="P:pyrimidine nucleobase metabolic process"/>
    <property type="evidence" value="ECO:0007669"/>
    <property type="project" value="InterPro"/>
</dbReference>
<dbReference type="UniPathway" id="UPA00578">
    <property type="reaction ID" value="UER00638"/>
</dbReference>
<dbReference type="SUPFAM" id="SSF47648">
    <property type="entry name" value="Nucleoside phosphorylase/phosphoribosyltransferase N-terminal domain"/>
    <property type="match status" value="1"/>
</dbReference>
<dbReference type="SUPFAM" id="SSF52418">
    <property type="entry name" value="Nucleoside phosphorylase/phosphoribosyltransferase catalytic domain"/>
    <property type="match status" value="1"/>
</dbReference>